<evidence type="ECO:0000313" key="2">
    <source>
        <dbReference type="Proteomes" id="UP000028933"/>
    </source>
</evidence>
<proteinExistence type="predicted"/>
<dbReference type="HOGENOM" id="CLU_055286_0_0_10"/>
<gene>
    <name evidence="1" type="ORF">BD94_3170</name>
</gene>
<dbReference type="eggNOG" id="COG0189">
    <property type="taxonomic scope" value="Bacteria"/>
</dbReference>
<dbReference type="GO" id="GO:0018169">
    <property type="term" value="F:ribosomal S6-glutamic acid ligase activity"/>
    <property type="evidence" value="ECO:0007669"/>
    <property type="project" value="TreeGrafter"/>
</dbReference>
<name>A0A077EN01_9FLAO</name>
<dbReference type="KEGG" id="eao:BD94_3170"/>
<sequence>MILILTTKSYEQCTGPVVDWLLYKEQPFVVLNFEDLLTKKIKYLVDIEKGDILIDGISIKEKIKVIWYRRFHIENQLFKVGSDTVLSQLHSEMESEIETFLTYLWHLFKDKLKVPEMPQYGENKIIFLDFAARAGLDYPKTIITNNKKELKSFFKNCQEKVISKPLYFSEYFIKENMTLSIYTTTYTEDMIESLPDFFPPTLFQKKIEAIHEIRVFYLSGQCYSTAAVVTDKNKKVDIKLNYKSEQIHWIPYKLPFSIEVKIKEFMDSINLSTGSLDILKTKTGFVFIEVNPVGQFLAPSSYCNYYLEKEIADFLSHKLIKE</sequence>
<dbReference type="RefSeq" id="WP_024566277.1">
    <property type="nucleotide sequence ID" value="NZ_CP007547.1"/>
</dbReference>
<accession>A0A077EN01</accession>
<dbReference type="GO" id="GO:0016740">
    <property type="term" value="F:transferase activity"/>
    <property type="evidence" value="ECO:0007669"/>
    <property type="project" value="UniProtKB-KW"/>
</dbReference>
<dbReference type="Gene3D" id="3.30.470.20">
    <property type="entry name" value="ATP-grasp fold, B domain"/>
    <property type="match status" value="1"/>
</dbReference>
<dbReference type="STRING" id="1338011.BD94_3170"/>
<dbReference type="SUPFAM" id="SSF56059">
    <property type="entry name" value="Glutathione synthetase ATP-binding domain-like"/>
    <property type="match status" value="1"/>
</dbReference>
<evidence type="ECO:0000313" key="1">
    <source>
        <dbReference type="EMBL" id="AIL46945.1"/>
    </source>
</evidence>
<protein>
    <submittedName>
        <fullName evidence="1">Glutathione synthase/Ribosomal protein S6 modification enzyme (Glutaminyl transferase)</fullName>
    </submittedName>
</protein>
<dbReference type="AlphaFoldDB" id="A0A077EN01"/>
<dbReference type="GO" id="GO:0009432">
    <property type="term" value="P:SOS response"/>
    <property type="evidence" value="ECO:0007669"/>
    <property type="project" value="TreeGrafter"/>
</dbReference>
<reference evidence="1 2" key="1">
    <citation type="journal article" date="2013" name="Lancet">
        <title>First case of E anophelis outbreak in an intensive-care unit.</title>
        <authorList>
            <person name="Teo J."/>
            <person name="Tan S.Y."/>
            <person name="Tay M."/>
            <person name="Ding Y."/>
            <person name="Kjelleberg S."/>
            <person name="Givskov M."/>
            <person name="Lin R.T."/>
            <person name="Yang L."/>
        </authorList>
    </citation>
    <scope>NUCLEOTIDE SEQUENCE [LARGE SCALE GENOMIC DNA]</scope>
    <source>
        <strain evidence="1 2">NUHP1</strain>
    </source>
</reference>
<dbReference type="GO" id="GO:0005737">
    <property type="term" value="C:cytoplasm"/>
    <property type="evidence" value="ECO:0007669"/>
    <property type="project" value="TreeGrafter"/>
</dbReference>
<dbReference type="PANTHER" id="PTHR21621:SF0">
    <property type="entry name" value="BETA-CITRYLGLUTAMATE SYNTHASE B-RELATED"/>
    <property type="match status" value="1"/>
</dbReference>
<organism evidence="1 2">
    <name type="scientific">Elizabethkingia anophelis NUHP1</name>
    <dbReference type="NCBI Taxonomy" id="1338011"/>
    <lineage>
        <taxon>Bacteria</taxon>
        <taxon>Pseudomonadati</taxon>
        <taxon>Bacteroidota</taxon>
        <taxon>Flavobacteriia</taxon>
        <taxon>Flavobacteriales</taxon>
        <taxon>Weeksellaceae</taxon>
        <taxon>Elizabethkingia</taxon>
    </lineage>
</organism>
<dbReference type="Proteomes" id="UP000028933">
    <property type="component" value="Chromosome"/>
</dbReference>
<dbReference type="PANTHER" id="PTHR21621">
    <property type="entry name" value="RIBOSOMAL PROTEIN S6 MODIFICATION PROTEIN"/>
    <property type="match status" value="1"/>
</dbReference>
<keyword evidence="1" id="KW-0808">Transferase</keyword>
<dbReference type="EMBL" id="CP007547">
    <property type="protein sequence ID" value="AIL46945.1"/>
    <property type="molecule type" value="Genomic_DNA"/>
</dbReference>